<dbReference type="InterPro" id="IPR036217">
    <property type="entry name" value="MethylDNA_cys_MeTrfase_DNAb"/>
</dbReference>
<feature type="compositionally biased region" description="Polar residues" evidence="20">
    <location>
        <begin position="287"/>
        <end position="296"/>
    </location>
</feature>
<dbReference type="SUPFAM" id="SSF46767">
    <property type="entry name" value="Methylated DNA-protein cysteine methyltransferase, C-terminal domain"/>
    <property type="match status" value="1"/>
</dbReference>
<dbReference type="CDD" id="cd06445">
    <property type="entry name" value="ATase"/>
    <property type="match status" value="1"/>
</dbReference>
<keyword evidence="10" id="KW-0808">Transferase</keyword>
<dbReference type="FunFam" id="3.30.160.70:FF:000001">
    <property type="entry name" value="Methylated-DNA--protein-cysteine methyltransferase"/>
    <property type="match status" value="1"/>
</dbReference>
<evidence type="ECO:0000256" key="10">
    <source>
        <dbReference type="ARBA" id="ARBA00022679"/>
    </source>
</evidence>
<dbReference type="Ensembl" id="ENSSSCT00025085919.1">
    <property type="protein sequence ID" value="ENSSSCP00025037366.1"/>
    <property type="gene ID" value="ENSSSCG00025062741.1"/>
</dbReference>
<reference evidence="22 23" key="1">
    <citation type="submission" date="2017-08" db="EMBL/GenBank/DDBJ databases">
        <title>USMARCv1.0.</title>
        <authorList>
            <person name="Hannum G.I."/>
            <person name="Koren S."/>
            <person name="Schroeder S.G."/>
            <person name="Chin S.C."/>
            <person name="Nonneman D.J."/>
            <person name="Becker S.A."/>
            <person name="Rosen B.D."/>
            <person name="Bickhart D.M."/>
            <person name="Putnam N.H."/>
            <person name="Green R.E."/>
            <person name="Tuggle C.K."/>
            <person name="Liu H."/>
            <person name="Rohrer G.A."/>
            <person name="Warr A."/>
            <person name="Hall R."/>
            <person name="Kim K."/>
            <person name="Hume D.A."/>
            <person name="Talbot R."/>
            <person name="Chow W."/>
            <person name="Howe K."/>
            <person name="Schwartz A.S."/>
            <person name="Watson M."/>
            <person name="Archibald A.L."/>
            <person name="Phillippy A.M."/>
            <person name="Smith T.P.L."/>
        </authorList>
    </citation>
    <scope>NUCLEOTIDE SEQUENCE [LARGE SCALE GENOMIC DNA]</scope>
</reference>
<evidence type="ECO:0000256" key="13">
    <source>
        <dbReference type="ARBA" id="ARBA00022833"/>
    </source>
</evidence>
<comment type="subcellular location">
    <subcellularLocation>
        <location evidence="4">Nucleus</location>
    </subcellularLocation>
</comment>
<dbReference type="GO" id="GO:0006281">
    <property type="term" value="P:DNA repair"/>
    <property type="evidence" value="ECO:0007669"/>
    <property type="project" value="UniProtKB-KW"/>
</dbReference>
<dbReference type="Ensembl" id="ENSSSCT00070044812.1">
    <property type="protein sequence ID" value="ENSSSCP00070037763.1"/>
    <property type="gene ID" value="ENSSSCG00070022546.1"/>
</dbReference>
<keyword evidence="12" id="KW-0227">DNA damage</keyword>
<evidence type="ECO:0000256" key="1">
    <source>
        <dbReference type="ARBA" id="ARBA00001286"/>
    </source>
</evidence>
<evidence type="ECO:0000256" key="5">
    <source>
        <dbReference type="ARBA" id="ARBA00008711"/>
    </source>
</evidence>
<evidence type="ECO:0000256" key="11">
    <source>
        <dbReference type="ARBA" id="ARBA00022723"/>
    </source>
</evidence>
<dbReference type="InterPro" id="IPR036388">
    <property type="entry name" value="WH-like_DNA-bd_sf"/>
</dbReference>
<comment type="catalytic activity">
    <reaction evidence="1">
        <text>a 4-O-methyl-thymidine in DNA + L-cysteinyl-[protein] = a thymidine in DNA + S-methyl-L-cysteinyl-[protein]</text>
        <dbReference type="Rhea" id="RHEA:53428"/>
        <dbReference type="Rhea" id="RHEA-COMP:10131"/>
        <dbReference type="Rhea" id="RHEA-COMP:10132"/>
        <dbReference type="Rhea" id="RHEA-COMP:13555"/>
        <dbReference type="Rhea" id="RHEA-COMP:13556"/>
        <dbReference type="ChEBI" id="CHEBI:29950"/>
        <dbReference type="ChEBI" id="CHEBI:82612"/>
        <dbReference type="ChEBI" id="CHEBI:137386"/>
        <dbReference type="ChEBI" id="CHEBI:137387"/>
        <dbReference type="EC" id="2.1.1.63"/>
    </reaction>
</comment>
<evidence type="ECO:0000256" key="14">
    <source>
        <dbReference type="ARBA" id="ARBA00023125"/>
    </source>
</evidence>
<dbReference type="GO" id="GO:0046872">
    <property type="term" value="F:metal ion binding"/>
    <property type="evidence" value="ECO:0007669"/>
    <property type="project" value="UniProtKB-KW"/>
</dbReference>
<evidence type="ECO:0000256" key="7">
    <source>
        <dbReference type="ARBA" id="ARBA00015377"/>
    </source>
</evidence>
<dbReference type="InterPro" id="IPR001497">
    <property type="entry name" value="MethylDNA_cys_MeTrfase_AS"/>
</dbReference>
<dbReference type="AlphaFoldDB" id="A0A4X1VAD2"/>
<comment type="cofactor">
    <cofactor evidence="2">
        <name>Zn(2+)</name>
        <dbReference type="ChEBI" id="CHEBI:29105"/>
    </cofactor>
</comment>
<evidence type="ECO:0000313" key="23">
    <source>
        <dbReference type="Proteomes" id="UP000314985"/>
    </source>
</evidence>
<accession>A0A4X1VAD2</accession>
<keyword evidence="11" id="KW-0479">Metal-binding</keyword>
<dbReference type="FunFam" id="1.10.10.10:FF:000214">
    <property type="entry name" value="Methylated-DNA--protein-cysteine methyltransferase"/>
    <property type="match status" value="1"/>
</dbReference>
<evidence type="ECO:0000256" key="18">
    <source>
        <dbReference type="ARBA" id="ARBA00031621"/>
    </source>
</evidence>
<dbReference type="GO" id="GO:0003677">
    <property type="term" value="F:DNA binding"/>
    <property type="evidence" value="ECO:0007669"/>
    <property type="project" value="UniProtKB-KW"/>
</dbReference>
<dbReference type="PANTHER" id="PTHR46460:SF1">
    <property type="entry name" value="METHYLATED-DNA--PROTEIN-CYSTEINE METHYLTRANSFERASE"/>
    <property type="match status" value="1"/>
</dbReference>
<dbReference type="GO" id="GO:0005634">
    <property type="term" value="C:nucleus"/>
    <property type="evidence" value="ECO:0007669"/>
    <property type="project" value="UniProtKB-SubCell"/>
</dbReference>
<evidence type="ECO:0000256" key="8">
    <source>
        <dbReference type="ARBA" id="ARBA00022553"/>
    </source>
</evidence>
<evidence type="ECO:0000256" key="17">
    <source>
        <dbReference type="ARBA" id="ARBA00030795"/>
    </source>
</evidence>
<evidence type="ECO:0000256" key="9">
    <source>
        <dbReference type="ARBA" id="ARBA00022603"/>
    </source>
</evidence>
<dbReference type="GO" id="GO:0003908">
    <property type="term" value="F:methylated-DNA-[protein]-cysteine S-methyltransferase activity"/>
    <property type="evidence" value="ECO:0007669"/>
    <property type="project" value="UniProtKB-EC"/>
</dbReference>
<comment type="catalytic activity">
    <reaction evidence="19">
        <text>a 6-O-methyl-2'-deoxyguanosine in DNA + L-cysteinyl-[protein] = S-methyl-L-cysteinyl-[protein] + a 2'-deoxyguanosine in DNA</text>
        <dbReference type="Rhea" id="RHEA:24000"/>
        <dbReference type="Rhea" id="RHEA-COMP:10131"/>
        <dbReference type="Rhea" id="RHEA-COMP:10132"/>
        <dbReference type="Rhea" id="RHEA-COMP:11367"/>
        <dbReference type="Rhea" id="RHEA-COMP:11368"/>
        <dbReference type="ChEBI" id="CHEBI:29950"/>
        <dbReference type="ChEBI" id="CHEBI:82612"/>
        <dbReference type="ChEBI" id="CHEBI:85445"/>
        <dbReference type="ChEBI" id="CHEBI:85448"/>
        <dbReference type="EC" id="2.1.1.63"/>
    </reaction>
</comment>
<dbReference type="SUPFAM" id="SSF53155">
    <property type="entry name" value="Methylated DNA-protein cysteine methyltransferase domain"/>
    <property type="match status" value="1"/>
</dbReference>
<dbReference type="InterPro" id="IPR014048">
    <property type="entry name" value="MethylDNA_cys_MeTrfase_DNA-bd"/>
</dbReference>
<evidence type="ECO:0000256" key="20">
    <source>
        <dbReference type="SAM" id="MobiDB-lite"/>
    </source>
</evidence>
<evidence type="ECO:0000256" key="2">
    <source>
        <dbReference type="ARBA" id="ARBA00001947"/>
    </source>
</evidence>
<dbReference type="Gene3D" id="1.10.10.10">
    <property type="entry name" value="Winged helix-like DNA-binding domain superfamily/Winged helix DNA-binding domain"/>
    <property type="match status" value="1"/>
</dbReference>
<keyword evidence="13" id="KW-0862">Zinc</keyword>
<dbReference type="Proteomes" id="UP000694727">
    <property type="component" value="Unplaced"/>
</dbReference>
<evidence type="ECO:0000256" key="19">
    <source>
        <dbReference type="ARBA" id="ARBA00049348"/>
    </source>
</evidence>
<feature type="region of interest" description="Disordered" evidence="20">
    <location>
        <begin position="273"/>
        <end position="296"/>
    </location>
</feature>
<evidence type="ECO:0000256" key="16">
    <source>
        <dbReference type="ARBA" id="ARBA00023242"/>
    </source>
</evidence>
<keyword evidence="8" id="KW-0597">Phosphoprotein</keyword>
<organism evidence="22 23">
    <name type="scientific">Sus scrofa</name>
    <name type="common">Pig</name>
    <dbReference type="NCBI Taxonomy" id="9823"/>
    <lineage>
        <taxon>Eukaryota</taxon>
        <taxon>Metazoa</taxon>
        <taxon>Chordata</taxon>
        <taxon>Craniata</taxon>
        <taxon>Vertebrata</taxon>
        <taxon>Euteleostomi</taxon>
        <taxon>Mammalia</taxon>
        <taxon>Eutheria</taxon>
        <taxon>Laurasiatheria</taxon>
        <taxon>Artiodactyla</taxon>
        <taxon>Suina</taxon>
        <taxon>Suidae</taxon>
        <taxon>Sus</taxon>
    </lineage>
</organism>
<gene>
    <name evidence="22" type="primary">MGMT</name>
</gene>
<dbReference type="Proteomes" id="UP000314985">
    <property type="component" value="Chromosome 14"/>
</dbReference>
<name>A0A4X1VAD2_PIG</name>
<feature type="domain" description="Methylated-DNA-[protein]-cysteine S-methyltransferase DNA binding" evidence="21">
    <location>
        <begin position="185"/>
        <end position="261"/>
    </location>
</feature>
<dbReference type="GO" id="GO:0032259">
    <property type="term" value="P:methylation"/>
    <property type="evidence" value="ECO:0007669"/>
    <property type="project" value="UniProtKB-KW"/>
</dbReference>
<evidence type="ECO:0000256" key="6">
    <source>
        <dbReference type="ARBA" id="ARBA00011918"/>
    </source>
</evidence>
<protein>
    <recommendedName>
        <fullName evidence="7">Methylated-DNA--protein-cysteine methyltransferase</fullName>
        <ecNumber evidence="6">2.1.1.63</ecNumber>
    </recommendedName>
    <alternativeName>
        <fullName evidence="17">6-O-methylguanine-DNA methyltransferase</fullName>
    </alternativeName>
    <alternativeName>
        <fullName evidence="18">O-6-methylguanine-DNA-alkyltransferase</fullName>
    </alternativeName>
</protein>
<reference evidence="22" key="2">
    <citation type="submission" date="2025-05" db="UniProtKB">
        <authorList>
            <consortium name="Ensembl"/>
        </authorList>
    </citation>
    <scope>IDENTIFICATION</scope>
</reference>
<comment type="similarity">
    <text evidence="5">Belongs to the MGMT family.</text>
</comment>
<dbReference type="Gene3D" id="3.30.160.70">
    <property type="entry name" value="Methylated DNA-protein cysteine methyltransferase domain"/>
    <property type="match status" value="1"/>
</dbReference>
<evidence type="ECO:0000256" key="12">
    <source>
        <dbReference type="ARBA" id="ARBA00022763"/>
    </source>
</evidence>
<keyword evidence="15" id="KW-0234">DNA repair</keyword>
<dbReference type="InterPro" id="IPR036631">
    <property type="entry name" value="MGMT_N_sf"/>
</dbReference>
<sequence length="296" mass="31769">MGRARSRQNCCLCPHRHPCFSHPCSQPDCRHPRPHLGLGYWGALPRKCLVSEVVFLTPCGWRRRPLPGPPAAALLLPQRLALLVGRACLKRLQAYPIRCSGPFCLLFRHVDAGPGGLLSSCSCFCSPAEAPAPPKQLAGPEEMMEPLGQCAAWLDAYFRKPAVLQELPVPALHHPLFQQESFTRQVLWKLLQAVKFGETVSYQQLAALVGSPRAARAVGGAMRSNPVPILVPCHRVVLSSGATGNYSGGMAVKEWLLAHEGRLAGKLACGGGSRPAGASRQALRGGSTRSQAAGQD</sequence>
<evidence type="ECO:0000259" key="21">
    <source>
        <dbReference type="Pfam" id="PF01035"/>
    </source>
</evidence>
<keyword evidence="14" id="KW-0238">DNA-binding</keyword>
<keyword evidence="16" id="KW-0539">Nucleus</keyword>
<dbReference type="PROSITE" id="PS00374">
    <property type="entry name" value="MGMT"/>
    <property type="match status" value="1"/>
</dbReference>
<proteinExistence type="inferred from homology"/>
<evidence type="ECO:0000313" key="22">
    <source>
        <dbReference type="Ensembl" id="ENSSSCP00070037763.1"/>
    </source>
</evidence>
<evidence type="ECO:0000256" key="3">
    <source>
        <dbReference type="ARBA" id="ARBA00003317"/>
    </source>
</evidence>
<dbReference type="EC" id="2.1.1.63" evidence="6"/>
<evidence type="ECO:0000256" key="4">
    <source>
        <dbReference type="ARBA" id="ARBA00004123"/>
    </source>
</evidence>
<evidence type="ECO:0000256" key="15">
    <source>
        <dbReference type="ARBA" id="ARBA00023204"/>
    </source>
</evidence>
<dbReference type="Pfam" id="PF01035">
    <property type="entry name" value="DNA_binding_1"/>
    <property type="match status" value="1"/>
</dbReference>
<dbReference type="NCBIfam" id="TIGR00589">
    <property type="entry name" value="ogt"/>
    <property type="match status" value="1"/>
</dbReference>
<dbReference type="PANTHER" id="PTHR46460">
    <property type="entry name" value="METHYLATED-DNA--PROTEIN-CYSTEINE METHYLTRANSFERASE"/>
    <property type="match status" value="1"/>
</dbReference>
<comment type="function">
    <text evidence="3">Involved in the cellular defense against the biological effects of O6-methylguanine (O6-MeG) and O4-methylthymine (O4-MeT) in DNA. Repairs the methylated nucleobase in DNA by stoichiometrically transferring the methyl group to a cysteine residue in the enzyme. This is a suicide reaction: the enzyme is irreversibly inactivated.</text>
</comment>
<keyword evidence="9" id="KW-0489">Methyltransferase</keyword>